<organism evidence="1 2">
    <name type="scientific">Nocardiopsis metallicus</name>
    <dbReference type="NCBI Taxonomy" id="179819"/>
    <lineage>
        <taxon>Bacteria</taxon>
        <taxon>Bacillati</taxon>
        <taxon>Actinomycetota</taxon>
        <taxon>Actinomycetes</taxon>
        <taxon>Streptosporangiales</taxon>
        <taxon>Nocardiopsidaceae</taxon>
        <taxon>Nocardiopsis</taxon>
    </lineage>
</organism>
<evidence type="ECO:0000313" key="2">
    <source>
        <dbReference type="Proteomes" id="UP000579647"/>
    </source>
</evidence>
<dbReference type="RefSeq" id="WP_184368800.1">
    <property type="nucleotide sequence ID" value="NZ_BAAAKM010000063.1"/>
</dbReference>
<comment type="caution">
    <text evidence="1">The sequence shown here is derived from an EMBL/GenBank/DDBJ whole genome shotgun (WGS) entry which is preliminary data.</text>
</comment>
<accession>A0A840WTB3</accession>
<protein>
    <submittedName>
        <fullName evidence="1">Uncharacterized protein</fullName>
    </submittedName>
</protein>
<sequence>MVRQRHYYNRYLTKRLANPLWDAKQLVLFRNIPVSDSRMLAEALAGVRESFSKLHLARVCADLALGRG</sequence>
<keyword evidence="2" id="KW-1185">Reference proteome</keyword>
<evidence type="ECO:0000313" key="1">
    <source>
        <dbReference type="EMBL" id="MBB5494797.1"/>
    </source>
</evidence>
<dbReference type="AlphaFoldDB" id="A0A840WTB3"/>
<reference evidence="1 2" key="1">
    <citation type="submission" date="2020-08" db="EMBL/GenBank/DDBJ databases">
        <title>Sequencing the genomes of 1000 actinobacteria strains.</title>
        <authorList>
            <person name="Klenk H.-P."/>
        </authorList>
    </citation>
    <scope>NUCLEOTIDE SEQUENCE [LARGE SCALE GENOMIC DNA]</scope>
    <source>
        <strain evidence="1 2">DSM 44598</strain>
    </source>
</reference>
<name>A0A840WTB3_9ACTN</name>
<proteinExistence type="predicted"/>
<dbReference type="Proteomes" id="UP000579647">
    <property type="component" value="Unassembled WGS sequence"/>
</dbReference>
<gene>
    <name evidence="1" type="ORF">HNR07_005934</name>
</gene>
<dbReference type="EMBL" id="JACHDO010000001">
    <property type="protein sequence ID" value="MBB5494797.1"/>
    <property type="molecule type" value="Genomic_DNA"/>
</dbReference>